<evidence type="ECO:0000313" key="1">
    <source>
        <dbReference type="EMBL" id="MCT8974192.1"/>
    </source>
</evidence>
<sequence>MTTVMSSPVRPDLEPSHVSRLGLIALATDLTSERDAWRVLPPERAALHVTRVPYANPTTPENLARMAPTLTAAADLLVPDVALAAICFSCTAASVEIGDDAVAEAIRTARPGVPVVTPPDAAVQAFAALGVGRIALVTPYLPETTAPMAAYFARRGLDVARAQCLGLSDDREMARVSAATIVAAAEAADRPDVEGVFLSCTALPALGVIDAIEDRLGKPVVSSNQASLWRMLQHADLAPLPGAPGRLFALSATSRAA</sequence>
<dbReference type="PANTHER" id="PTHR40267">
    <property type="entry name" value="BLR3294 PROTEIN"/>
    <property type="match status" value="1"/>
</dbReference>
<dbReference type="Pfam" id="PF17645">
    <property type="entry name" value="Amdase"/>
    <property type="match status" value="1"/>
</dbReference>
<dbReference type="AlphaFoldDB" id="A0AAW5R1W0"/>
<dbReference type="Gene3D" id="3.40.50.12500">
    <property type="match status" value="1"/>
</dbReference>
<protein>
    <submittedName>
        <fullName evidence="1">Aspartate/glutamate racemase family protein</fullName>
    </submittedName>
</protein>
<keyword evidence="2" id="KW-1185">Reference proteome</keyword>
<gene>
    <name evidence="1" type="ORF">MUB46_20190</name>
</gene>
<proteinExistence type="predicted"/>
<dbReference type="Proteomes" id="UP001320898">
    <property type="component" value="Unassembled WGS sequence"/>
</dbReference>
<organism evidence="1 2">
    <name type="scientific">Microbaculum marinisediminis</name>
    <dbReference type="NCBI Taxonomy" id="2931392"/>
    <lineage>
        <taxon>Bacteria</taxon>
        <taxon>Pseudomonadati</taxon>
        <taxon>Pseudomonadota</taxon>
        <taxon>Alphaproteobacteria</taxon>
        <taxon>Hyphomicrobiales</taxon>
        <taxon>Tepidamorphaceae</taxon>
        <taxon>Microbaculum</taxon>
    </lineage>
</organism>
<reference evidence="1 2" key="1">
    <citation type="submission" date="2022-04" db="EMBL/GenBank/DDBJ databases">
        <authorList>
            <person name="Ye Y.-Q."/>
            <person name="Du Z.-J."/>
        </authorList>
    </citation>
    <scope>NUCLEOTIDE SEQUENCE [LARGE SCALE GENOMIC DNA]</scope>
    <source>
        <strain evidence="1 2">A6E488</strain>
    </source>
</reference>
<accession>A0AAW5R1W0</accession>
<dbReference type="EMBL" id="JALIDZ010000011">
    <property type="protein sequence ID" value="MCT8974192.1"/>
    <property type="molecule type" value="Genomic_DNA"/>
</dbReference>
<evidence type="ECO:0000313" key="2">
    <source>
        <dbReference type="Proteomes" id="UP001320898"/>
    </source>
</evidence>
<dbReference type="PIRSF" id="PIRSF015736">
    <property type="entry name" value="MI"/>
    <property type="match status" value="1"/>
</dbReference>
<dbReference type="RefSeq" id="WP_261617779.1">
    <property type="nucleotide sequence ID" value="NZ_JALIDZ010000011.1"/>
</dbReference>
<name>A0AAW5R1W0_9HYPH</name>
<dbReference type="PANTHER" id="PTHR40267:SF1">
    <property type="entry name" value="BLR3294 PROTEIN"/>
    <property type="match status" value="1"/>
</dbReference>
<comment type="caution">
    <text evidence="1">The sequence shown here is derived from an EMBL/GenBank/DDBJ whole genome shotgun (WGS) entry which is preliminary data.</text>
</comment>
<dbReference type="InterPro" id="IPR053714">
    <property type="entry name" value="Iso_Racemase_Enz_sf"/>
</dbReference>
<dbReference type="InterPro" id="IPR026286">
    <property type="entry name" value="MaiA/AMDase"/>
</dbReference>